<gene>
    <name evidence="1" type="ORF">LCGC14_2164090</name>
</gene>
<dbReference type="EMBL" id="LAZR01027816">
    <property type="protein sequence ID" value="KKL64519.1"/>
    <property type="molecule type" value="Genomic_DNA"/>
</dbReference>
<organism evidence="1">
    <name type="scientific">marine sediment metagenome</name>
    <dbReference type="NCBI Taxonomy" id="412755"/>
    <lineage>
        <taxon>unclassified sequences</taxon>
        <taxon>metagenomes</taxon>
        <taxon>ecological metagenomes</taxon>
    </lineage>
</organism>
<evidence type="ECO:0000313" key="1">
    <source>
        <dbReference type="EMBL" id="KKL64519.1"/>
    </source>
</evidence>
<proteinExistence type="predicted"/>
<comment type="caution">
    <text evidence="1">The sequence shown here is derived from an EMBL/GenBank/DDBJ whole genome shotgun (WGS) entry which is preliminary data.</text>
</comment>
<dbReference type="AlphaFoldDB" id="A0A0F9DRZ1"/>
<name>A0A0F9DRZ1_9ZZZZ</name>
<protein>
    <submittedName>
        <fullName evidence="1">Uncharacterized protein</fullName>
    </submittedName>
</protein>
<accession>A0A0F9DRZ1</accession>
<sequence length="35" mass="4266">KKGLMNHNLSLNERNNIYRQIRGEIEYNNKYNQSI</sequence>
<reference evidence="1" key="1">
    <citation type="journal article" date="2015" name="Nature">
        <title>Complex archaea that bridge the gap between prokaryotes and eukaryotes.</title>
        <authorList>
            <person name="Spang A."/>
            <person name="Saw J.H."/>
            <person name="Jorgensen S.L."/>
            <person name="Zaremba-Niedzwiedzka K."/>
            <person name="Martijn J."/>
            <person name="Lind A.E."/>
            <person name="van Eijk R."/>
            <person name="Schleper C."/>
            <person name="Guy L."/>
            <person name="Ettema T.J."/>
        </authorList>
    </citation>
    <scope>NUCLEOTIDE SEQUENCE</scope>
</reference>
<feature type="non-terminal residue" evidence="1">
    <location>
        <position position="1"/>
    </location>
</feature>